<name>A0AAV4UXC4_9ARAC</name>
<accession>A0AAV4UXC4</accession>
<organism evidence="1 2">
    <name type="scientific">Caerostris darwini</name>
    <dbReference type="NCBI Taxonomy" id="1538125"/>
    <lineage>
        <taxon>Eukaryota</taxon>
        <taxon>Metazoa</taxon>
        <taxon>Ecdysozoa</taxon>
        <taxon>Arthropoda</taxon>
        <taxon>Chelicerata</taxon>
        <taxon>Arachnida</taxon>
        <taxon>Araneae</taxon>
        <taxon>Araneomorphae</taxon>
        <taxon>Entelegynae</taxon>
        <taxon>Araneoidea</taxon>
        <taxon>Araneidae</taxon>
        <taxon>Caerostris</taxon>
    </lineage>
</organism>
<protein>
    <submittedName>
        <fullName evidence="1">Major facilitator superfamily domain-containing protein 6</fullName>
    </submittedName>
</protein>
<evidence type="ECO:0000313" key="2">
    <source>
        <dbReference type="Proteomes" id="UP001054837"/>
    </source>
</evidence>
<dbReference type="Proteomes" id="UP001054837">
    <property type="component" value="Unassembled WGS sequence"/>
</dbReference>
<keyword evidence="2" id="KW-1185">Reference proteome</keyword>
<reference evidence="1 2" key="1">
    <citation type="submission" date="2021-06" db="EMBL/GenBank/DDBJ databases">
        <title>Caerostris darwini draft genome.</title>
        <authorList>
            <person name="Kono N."/>
            <person name="Arakawa K."/>
        </authorList>
    </citation>
    <scope>NUCLEOTIDE SEQUENCE [LARGE SCALE GENOMIC DNA]</scope>
</reference>
<sequence>MYHVIMIPMLKHGSSHYGLYNGIIKSTSIQFLRVFGTSICCVKKDCENGGEKMALCEFTASSNQSPFLLLFWSYGGSDAFYARAGQESRHQRHSCWACLHRASILDSLKNGANAELQFTLCENNSSTSLEGKIAYVIPANASTVKLNDTMWLEFNPKSNFTCECVKNGTSIMKSFSINSCLQRQDDFSVYKTYQFWLFTLAAVISGTGAATVFCLSDAACYEVLVTEMICMEDSECLLPSVGDAPHY</sequence>
<dbReference type="EMBL" id="BPLQ01012108">
    <property type="protein sequence ID" value="GIY62605.1"/>
    <property type="molecule type" value="Genomic_DNA"/>
</dbReference>
<dbReference type="AlphaFoldDB" id="A0AAV4UXC4"/>
<evidence type="ECO:0000313" key="1">
    <source>
        <dbReference type="EMBL" id="GIY62605.1"/>
    </source>
</evidence>
<gene>
    <name evidence="1" type="primary">MFSD6_7</name>
    <name evidence="1" type="ORF">CDAR_211551</name>
</gene>
<proteinExistence type="predicted"/>
<comment type="caution">
    <text evidence="1">The sequence shown here is derived from an EMBL/GenBank/DDBJ whole genome shotgun (WGS) entry which is preliminary data.</text>
</comment>